<organism evidence="5 6">
    <name type="scientific">Tuber aestivum</name>
    <name type="common">summer truffle</name>
    <dbReference type="NCBI Taxonomy" id="59557"/>
    <lineage>
        <taxon>Eukaryota</taxon>
        <taxon>Fungi</taxon>
        <taxon>Dikarya</taxon>
        <taxon>Ascomycota</taxon>
        <taxon>Pezizomycotina</taxon>
        <taxon>Pezizomycetes</taxon>
        <taxon>Pezizales</taxon>
        <taxon>Tuberaceae</taxon>
        <taxon>Tuber</taxon>
    </lineage>
</organism>
<dbReference type="GO" id="GO:0005743">
    <property type="term" value="C:mitochondrial inner membrane"/>
    <property type="evidence" value="ECO:0007669"/>
    <property type="project" value="UniProtKB-SubCell"/>
</dbReference>
<evidence type="ECO:0000256" key="2">
    <source>
        <dbReference type="ARBA" id="ARBA00023157"/>
    </source>
</evidence>
<dbReference type="PROSITE" id="PS51808">
    <property type="entry name" value="CHCH"/>
    <property type="match status" value="1"/>
</dbReference>
<evidence type="ECO:0000256" key="1">
    <source>
        <dbReference type="ARBA" id="ARBA00007347"/>
    </source>
</evidence>
<evidence type="ECO:0000256" key="3">
    <source>
        <dbReference type="RuleBase" id="RU364104"/>
    </source>
</evidence>
<feature type="compositionally biased region" description="Pro residues" evidence="4">
    <location>
        <begin position="14"/>
        <end position="31"/>
    </location>
</feature>
<sequence length="124" mass="13811">MTTTTAQSTSTSATPPPPPTTSTSEPPPRPRPLSAHQEGQIRDLYYARVRGLCAEEIKQFVECARNRTVSAAWACRDQRRGMNSCMVSHATQENRDIAREEWLSRRGVVEVVGKGRGRVEGKEE</sequence>
<dbReference type="AlphaFoldDB" id="A0A292PPS5"/>
<evidence type="ECO:0000313" key="6">
    <source>
        <dbReference type="Proteomes" id="UP001412239"/>
    </source>
</evidence>
<dbReference type="PANTHER" id="PTHR22977:SF5">
    <property type="entry name" value="COX ASSEMBLY MITOCHONDRIAL PROTEIN HOMOLOG"/>
    <property type="match status" value="1"/>
</dbReference>
<reference evidence="5" key="1">
    <citation type="submission" date="2015-10" db="EMBL/GenBank/DDBJ databases">
        <authorList>
            <person name="Regsiter A."/>
            <person name="william w."/>
        </authorList>
    </citation>
    <scope>NUCLEOTIDE SEQUENCE</scope>
    <source>
        <strain evidence="5">Montdore</strain>
    </source>
</reference>
<dbReference type="InterPro" id="IPR013892">
    <property type="entry name" value="Cyt_c_biogenesis_Cmc1-like"/>
</dbReference>
<protein>
    <recommendedName>
        <fullName evidence="3">COX assembly mitochondrial protein</fullName>
    </recommendedName>
</protein>
<feature type="compositionally biased region" description="Low complexity" evidence="4">
    <location>
        <begin position="1"/>
        <end position="13"/>
    </location>
</feature>
<gene>
    <name evidence="5" type="ORF">GSTUAT00007417001</name>
</gene>
<dbReference type="PANTHER" id="PTHR22977">
    <property type="entry name" value="COX ASSEMBLY MITOCHONDRIAL PROTEIN"/>
    <property type="match status" value="1"/>
</dbReference>
<comment type="similarity">
    <text evidence="1 3">Belongs to the CMC family.</text>
</comment>
<keyword evidence="6" id="KW-1185">Reference proteome</keyword>
<keyword evidence="3" id="KW-0143">Chaperone</keyword>
<proteinExistence type="inferred from homology"/>
<comment type="subcellular location">
    <subcellularLocation>
        <location evidence="3">Mitochondrion inner membrane</location>
    </subcellularLocation>
</comment>
<keyword evidence="2" id="KW-1015">Disulfide bond</keyword>
<evidence type="ECO:0000256" key="4">
    <source>
        <dbReference type="SAM" id="MobiDB-lite"/>
    </source>
</evidence>
<evidence type="ECO:0000313" key="5">
    <source>
        <dbReference type="EMBL" id="CUS08483.1"/>
    </source>
</evidence>
<keyword evidence="3" id="KW-0999">Mitochondrion inner membrane</keyword>
<comment type="function">
    <text evidence="3">Required for mitochondrial cytochrome c oxidase (COX) assembly and respiration.</text>
</comment>
<keyword evidence="3" id="KW-0472">Membrane</keyword>
<name>A0A292PPS5_9PEZI</name>
<accession>A0A292PPS5</accession>
<feature type="region of interest" description="Disordered" evidence="4">
    <location>
        <begin position="1"/>
        <end position="39"/>
    </location>
</feature>
<dbReference type="Proteomes" id="UP001412239">
    <property type="component" value="Unassembled WGS sequence"/>
</dbReference>
<dbReference type="Pfam" id="PF08583">
    <property type="entry name" value="Cmc1"/>
    <property type="match status" value="1"/>
</dbReference>
<keyword evidence="3" id="KW-0496">Mitochondrion</keyword>
<dbReference type="EMBL" id="LN891130">
    <property type="protein sequence ID" value="CUS08483.1"/>
    <property type="molecule type" value="Genomic_DNA"/>
</dbReference>